<proteinExistence type="predicted"/>
<dbReference type="Pfam" id="PF01352">
    <property type="entry name" value="KRAB"/>
    <property type="match status" value="1"/>
</dbReference>
<evidence type="ECO:0000313" key="2">
    <source>
        <dbReference type="EMBL" id="KAJ1174753.1"/>
    </source>
</evidence>
<dbReference type="SMART" id="SM00349">
    <property type="entry name" value="KRAB"/>
    <property type="match status" value="1"/>
</dbReference>
<accession>A0AAV7TDV3</accession>
<reference evidence="2" key="1">
    <citation type="journal article" date="2022" name="bioRxiv">
        <title>Sequencing and chromosome-scale assembly of the giantPleurodeles waltlgenome.</title>
        <authorList>
            <person name="Brown T."/>
            <person name="Elewa A."/>
            <person name="Iarovenko S."/>
            <person name="Subramanian E."/>
            <person name="Araus A.J."/>
            <person name="Petzold A."/>
            <person name="Susuki M."/>
            <person name="Suzuki K.-i.T."/>
            <person name="Hayashi T."/>
            <person name="Toyoda A."/>
            <person name="Oliveira C."/>
            <person name="Osipova E."/>
            <person name="Leigh N.D."/>
            <person name="Simon A."/>
            <person name="Yun M.H."/>
        </authorList>
    </citation>
    <scope>NUCLEOTIDE SEQUENCE</scope>
    <source>
        <strain evidence="2">20211129_DDA</strain>
        <tissue evidence="2">Liver</tissue>
    </source>
</reference>
<dbReference type="EMBL" id="JANPWB010000006">
    <property type="protein sequence ID" value="KAJ1174753.1"/>
    <property type="molecule type" value="Genomic_DNA"/>
</dbReference>
<sequence>MYGPDSDEKPITFCDIVACFSEEEWKLLEHWQKDLYKNVMKEIHHALISLGPLIAASIFSLKPKQMEDLCSKDVQDFFIKDSLNPSSGATLDVLFRGKQQVSDMPDTAKSRRSKEHPVIPPLAAFSVKTEGDSYCNNHLDSERNESTTCTVAAPESMPPVASMGINEAGETYPIDIQDYQGGENCASTSKETSKVDVLDVDTFYPLPPSMEIKAKPH</sequence>
<dbReference type="Proteomes" id="UP001066276">
    <property type="component" value="Chromosome 3_2"/>
</dbReference>
<dbReference type="PANTHER" id="PTHR23232">
    <property type="entry name" value="KRAB DOMAIN C2H2 ZINC FINGER"/>
    <property type="match status" value="1"/>
</dbReference>
<comment type="caution">
    <text evidence="2">The sequence shown here is derived from an EMBL/GenBank/DDBJ whole genome shotgun (WGS) entry which is preliminary data.</text>
</comment>
<protein>
    <recommendedName>
        <fullName evidence="1">KRAB domain-containing protein</fullName>
    </recommendedName>
</protein>
<organism evidence="2 3">
    <name type="scientific">Pleurodeles waltl</name>
    <name type="common">Iberian ribbed newt</name>
    <dbReference type="NCBI Taxonomy" id="8319"/>
    <lineage>
        <taxon>Eukaryota</taxon>
        <taxon>Metazoa</taxon>
        <taxon>Chordata</taxon>
        <taxon>Craniata</taxon>
        <taxon>Vertebrata</taxon>
        <taxon>Euteleostomi</taxon>
        <taxon>Amphibia</taxon>
        <taxon>Batrachia</taxon>
        <taxon>Caudata</taxon>
        <taxon>Salamandroidea</taxon>
        <taxon>Salamandridae</taxon>
        <taxon>Pleurodelinae</taxon>
        <taxon>Pleurodeles</taxon>
    </lineage>
</organism>
<dbReference type="Gene3D" id="6.10.140.140">
    <property type="match status" value="1"/>
</dbReference>
<dbReference type="InterPro" id="IPR036051">
    <property type="entry name" value="KRAB_dom_sf"/>
</dbReference>
<name>A0AAV7TDV3_PLEWA</name>
<dbReference type="PROSITE" id="PS50805">
    <property type="entry name" value="KRAB"/>
    <property type="match status" value="1"/>
</dbReference>
<dbReference type="CDD" id="cd07765">
    <property type="entry name" value="KRAB_A-box"/>
    <property type="match status" value="1"/>
</dbReference>
<feature type="domain" description="KRAB" evidence="1">
    <location>
        <begin position="11"/>
        <end position="88"/>
    </location>
</feature>
<keyword evidence="3" id="KW-1185">Reference proteome</keyword>
<dbReference type="InterPro" id="IPR001909">
    <property type="entry name" value="KRAB"/>
</dbReference>
<evidence type="ECO:0000259" key="1">
    <source>
        <dbReference type="PROSITE" id="PS50805"/>
    </source>
</evidence>
<dbReference type="InterPro" id="IPR050169">
    <property type="entry name" value="Krueppel_C2H2_ZnF"/>
</dbReference>
<dbReference type="GO" id="GO:0006355">
    <property type="term" value="P:regulation of DNA-templated transcription"/>
    <property type="evidence" value="ECO:0007669"/>
    <property type="project" value="InterPro"/>
</dbReference>
<gene>
    <name evidence="2" type="ORF">NDU88_000046</name>
</gene>
<dbReference type="AlphaFoldDB" id="A0AAV7TDV3"/>
<evidence type="ECO:0000313" key="3">
    <source>
        <dbReference type="Proteomes" id="UP001066276"/>
    </source>
</evidence>
<dbReference type="PANTHER" id="PTHR23232:SF118">
    <property type="entry name" value="ZINC FINGER PROTEIN 746"/>
    <property type="match status" value="1"/>
</dbReference>
<dbReference type="SUPFAM" id="SSF109640">
    <property type="entry name" value="KRAB domain (Kruppel-associated box)"/>
    <property type="match status" value="1"/>
</dbReference>